<dbReference type="GO" id="GO:0004252">
    <property type="term" value="F:serine-type endopeptidase activity"/>
    <property type="evidence" value="ECO:0007669"/>
    <property type="project" value="InterPro"/>
</dbReference>
<evidence type="ECO:0000313" key="8">
    <source>
        <dbReference type="EMBL" id="KAG7383905.1"/>
    </source>
</evidence>
<keyword evidence="4" id="KW-1015">Disulfide bond</keyword>
<evidence type="ECO:0000256" key="1">
    <source>
        <dbReference type="ARBA" id="ARBA00004613"/>
    </source>
</evidence>
<dbReference type="GO" id="GO:0005576">
    <property type="term" value="C:extracellular region"/>
    <property type="evidence" value="ECO:0007669"/>
    <property type="project" value="UniProtKB-SubCell"/>
</dbReference>
<dbReference type="Proteomes" id="UP000693981">
    <property type="component" value="Unassembled WGS sequence"/>
</dbReference>
<evidence type="ECO:0000256" key="4">
    <source>
        <dbReference type="ARBA" id="ARBA00023157"/>
    </source>
</evidence>
<sequence length="277" mass="29189">MKLTQVGALITTLATFVRGYSFSDFSKTSDQPASSSKLKVSTGLTTDDEARIIGGMETTIDAFPYMASLRPEHPDSNAFCGGALIAPQSLHPSFSWETSEYDIGLLKLERPVSQQPARLCGGDGSDNEVGTTATVVGWGATEDKNSSYLLNSVDVEIISNEKCNKSFDGAIFDTMLCAGTDNGKGVCSGDSGSPLIVDGVIVGIVSMGGTPCGKTPGVYMRVASMLDYIDNVLTYGINDTNSQFSAWDSLSSASLDAIIDSLGSSFFEELESQSTPV</sequence>
<accession>A0A8T1VRC5</accession>
<dbReference type="OrthoDB" id="122635at2759"/>
<dbReference type="InterPro" id="IPR050430">
    <property type="entry name" value="Peptidase_S1"/>
</dbReference>
<comment type="caution">
    <text evidence="8">The sequence shown here is derived from an EMBL/GenBank/DDBJ whole genome shotgun (WGS) entry which is preliminary data.</text>
</comment>
<dbReference type="PANTHER" id="PTHR24276:SF98">
    <property type="entry name" value="FI18310P1-RELATED"/>
    <property type="match status" value="1"/>
</dbReference>
<keyword evidence="3 6" id="KW-0732">Signal</keyword>
<keyword evidence="2" id="KW-0964">Secreted</keyword>
<protein>
    <recommendedName>
        <fullName evidence="7">Peptidase S1 domain-containing protein</fullName>
    </recommendedName>
</protein>
<evidence type="ECO:0000256" key="3">
    <source>
        <dbReference type="ARBA" id="ARBA00022729"/>
    </source>
</evidence>
<feature type="signal peptide" evidence="6">
    <location>
        <begin position="1"/>
        <end position="19"/>
    </location>
</feature>
<dbReference type="PROSITE" id="PS00135">
    <property type="entry name" value="TRYPSIN_SER"/>
    <property type="match status" value="1"/>
</dbReference>
<dbReference type="InterPro" id="IPR033116">
    <property type="entry name" value="TRYPSIN_SER"/>
</dbReference>
<keyword evidence="9" id="KW-1185">Reference proteome</keyword>
<reference evidence="8" key="1">
    <citation type="submission" date="2021-02" db="EMBL/GenBank/DDBJ databases">
        <authorList>
            <person name="Palmer J.M."/>
        </authorList>
    </citation>
    <scope>NUCLEOTIDE SEQUENCE</scope>
    <source>
        <strain evidence="8">SCRP23</strain>
    </source>
</reference>
<evidence type="ECO:0000313" key="9">
    <source>
        <dbReference type="Proteomes" id="UP000693981"/>
    </source>
</evidence>
<dbReference type="SMART" id="SM00020">
    <property type="entry name" value="Tryp_SPc"/>
    <property type="match status" value="1"/>
</dbReference>
<dbReference type="PANTHER" id="PTHR24276">
    <property type="entry name" value="POLYSERASE-RELATED"/>
    <property type="match status" value="1"/>
</dbReference>
<evidence type="ECO:0000259" key="7">
    <source>
        <dbReference type="PROSITE" id="PS50240"/>
    </source>
</evidence>
<evidence type="ECO:0000256" key="2">
    <source>
        <dbReference type="ARBA" id="ARBA00022525"/>
    </source>
</evidence>
<name>A0A8T1VRC5_9STRA</name>
<dbReference type="EMBL" id="JAGDFL010000624">
    <property type="protein sequence ID" value="KAG7383905.1"/>
    <property type="molecule type" value="Genomic_DNA"/>
</dbReference>
<keyword evidence="5" id="KW-0325">Glycoprotein</keyword>
<feature type="domain" description="Peptidase S1" evidence="7">
    <location>
        <begin position="90"/>
        <end position="234"/>
    </location>
</feature>
<dbReference type="GO" id="GO:0006508">
    <property type="term" value="P:proteolysis"/>
    <property type="evidence" value="ECO:0007669"/>
    <property type="project" value="InterPro"/>
</dbReference>
<organism evidence="8 9">
    <name type="scientific">Phytophthora boehmeriae</name>
    <dbReference type="NCBI Taxonomy" id="109152"/>
    <lineage>
        <taxon>Eukaryota</taxon>
        <taxon>Sar</taxon>
        <taxon>Stramenopiles</taxon>
        <taxon>Oomycota</taxon>
        <taxon>Peronosporomycetes</taxon>
        <taxon>Peronosporales</taxon>
        <taxon>Peronosporaceae</taxon>
        <taxon>Phytophthora</taxon>
    </lineage>
</organism>
<dbReference type="InterPro" id="IPR001254">
    <property type="entry name" value="Trypsin_dom"/>
</dbReference>
<proteinExistence type="predicted"/>
<dbReference type="AlphaFoldDB" id="A0A8T1VRC5"/>
<evidence type="ECO:0000256" key="6">
    <source>
        <dbReference type="SAM" id="SignalP"/>
    </source>
</evidence>
<evidence type="ECO:0000256" key="5">
    <source>
        <dbReference type="ARBA" id="ARBA00023180"/>
    </source>
</evidence>
<dbReference type="CDD" id="cd00190">
    <property type="entry name" value="Tryp_SPc"/>
    <property type="match status" value="1"/>
</dbReference>
<dbReference type="PROSITE" id="PS50240">
    <property type="entry name" value="TRYPSIN_DOM"/>
    <property type="match status" value="1"/>
</dbReference>
<dbReference type="Pfam" id="PF00089">
    <property type="entry name" value="Trypsin"/>
    <property type="match status" value="1"/>
</dbReference>
<comment type="subcellular location">
    <subcellularLocation>
        <location evidence="1">Secreted</location>
    </subcellularLocation>
</comment>
<gene>
    <name evidence="8" type="ORF">PHYBOEH_009732</name>
</gene>
<feature type="chain" id="PRO_5035895417" description="Peptidase S1 domain-containing protein" evidence="6">
    <location>
        <begin position="20"/>
        <end position="277"/>
    </location>
</feature>